<dbReference type="PROSITE" id="PS51063">
    <property type="entry name" value="HTH_CRP_2"/>
    <property type="match status" value="1"/>
</dbReference>
<accession>A0A365XPR8</accession>
<dbReference type="InterPro" id="IPR014710">
    <property type="entry name" value="RmlC-like_jellyroll"/>
</dbReference>
<dbReference type="Gene3D" id="2.60.120.10">
    <property type="entry name" value="Jelly Rolls"/>
    <property type="match status" value="1"/>
</dbReference>
<dbReference type="Pfam" id="PF00027">
    <property type="entry name" value="cNMP_binding"/>
    <property type="match status" value="1"/>
</dbReference>
<proteinExistence type="predicted"/>
<dbReference type="SUPFAM" id="SSF46785">
    <property type="entry name" value="Winged helix' DNA-binding domain"/>
    <property type="match status" value="1"/>
</dbReference>
<dbReference type="Proteomes" id="UP000253410">
    <property type="component" value="Unassembled WGS sequence"/>
</dbReference>
<dbReference type="PANTHER" id="PTHR24567:SF26">
    <property type="entry name" value="REGULATORY PROTEIN YEIL"/>
    <property type="match status" value="1"/>
</dbReference>
<gene>
    <name evidence="6" type="ORF">DF182_17255</name>
</gene>
<reference evidence="6 7" key="1">
    <citation type="submission" date="2018-05" db="EMBL/GenBank/DDBJ databases">
        <title>Chitinophaga sp. K3CV102501T nov., isolated from isolated from a monsoon evergreen broad-leaved forest soil.</title>
        <authorList>
            <person name="Lv Y."/>
        </authorList>
    </citation>
    <scope>NUCLEOTIDE SEQUENCE [LARGE SCALE GENOMIC DNA]</scope>
    <source>
        <strain evidence="6 7">GDMCC 1.1325</strain>
    </source>
</reference>
<keyword evidence="1" id="KW-0805">Transcription regulation</keyword>
<name>A0A365XPR8_9BACT</name>
<dbReference type="PANTHER" id="PTHR24567">
    <property type="entry name" value="CRP FAMILY TRANSCRIPTIONAL REGULATORY PROTEIN"/>
    <property type="match status" value="1"/>
</dbReference>
<protein>
    <submittedName>
        <fullName evidence="6">Crp/Fnr family transcriptional regulator</fullName>
    </submittedName>
</protein>
<comment type="caution">
    <text evidence="6">The sequence shown here is derived from an EMBL/GenBank/DDBJ whole genome shotgun (WGS) entry which is preliminary data.</text>
</comment>
<evidence type="ECO:0000259" key="4">
    <source>
        <dbReference type="PROSITE" id="PS50042"/>
    </source>
</evidence>
<evidence type="ECO:0000313" key="7">
    <source>
        <dbReference type="Proteomes" id="UP000253410"/>
    </source>
</evidence>
<dbReference type="InterPro" id="IPR036388">
    <property type="entry name" value="WH-like_DNA-bd_sf"/>
</dbReference>
<dbReference type="SMART" id="SM00419">
    <property type="entry name" value="HTH_CRP"/>
    <property type="match status" value="1"/>
</dbReference>
<organism evidence="6 7">
    <name type="scientific">Chitinophaga flava</name>
    <dbReference type="NCBI Taxonomy" id="2259036"/>
    <lineage>
        <taxon>Bacteria</taxon>
        <taxon>Pseudomonadati</taxon>
        <taxon>Bacteroidota</taxon>
        <taxon>Chitinophagia</taxon>
        <taxon>Chitinophagales</taxon>
        <taxon>Chitinophagaceae</taxon>
        <taxon>Chitinophaga</taxon>
    </lineage>
</organism>
<dbReference type="OrthoDB" id="9127033at2"/>
<dbReference type="InterPro" id="IPR036390">
    <property type="entry name" value="WH_DNA-bd_sf"/>
</dbReference>
<dbReference type="Pfam" id="PF13545">
    <property type="entry name" value="HTH_Crp_2"/>
    <property type="match status" value="1"/>
</dbReference>
<dbReference type="CDD" id="cd00038">
    <property type="entry name" value="CAP_ED"/>
    <property type="match status" value="1"/>
</dbReference>
<feature type="domain" description="HTH crp-type" evidence="5">
    <location>
        <begin position="153"/>
        <end position="226"/>
    </location>
</feature>
<evidence type="ECO:0000259" key="5">
    <source>
        <dbReference type="PROSITE" id="PS51063"/>
    </source>
</evidence>
<evidence type="ECO:0000313" key="6">
    <source>
        <dbReference type="EMBL" id="RBL88342.1"/>
    </source>
</evidence>
<dbReference type="PRINTS" id="PR00034">
    <property type="entry name" value="HTHCRP"/>
</dbReference>
<feature type="domain" description="Cyclic nucleotide-binding" evidence="4">
    <location>
        <begin position="19"/>
        <end position="139"/>
    </location>
</feature>
<dbReference type="InterPro" id="IPR000595">
    <property type="entry name" value="cNMP-bd_dom"/>
</dbReference>
<dbReference type="GO" id="GO:0003677">
    <property type="term" value="F:DNA binding"/>
    <property type="evidence" value="ECO:0007669"/>
    <property type="project" value="UniProtKB-KW"/>
</dbReference>
<dbReference type="EMBL" id="QFFJ01000002">
    <property type="protein sequence ID" value="RBL88342.1"/>
    <property type="molecule type" value="Genomic_DNA"/>
</dbReference>
<keyword evidence="3" id="KW-0804">Transcription</keyword>
<dbReference type="AlphaFoldDB" id="A0A365XPR8"/>
<evidence type="ECO:0000256" key="2">
    <source>
        <dbReference type="ARBA" id="ARBA00023125"/>
    </source>
</evidence>
<dbReference type="InterPro" id="IPR050397">
    <property type="entry name" value="Env_Response_Regulators"/>
</dbReference>
<dbReference type="GO" id="GO:0003700">
    <property type="term" value="F:DNA-binding transcription factor activity"/>
    <property type="evidence" value="ECO:0007669"/>
    <property type="project" value="TreeGrafter"/>
</dbReference>
<dbReference type="InterPro" id="IPR018490">
    <property type="entry name" value="cNMP-bd_dom_sf"/>
</dbReference>
<dbReference type="InterPro" id="IPR012318">
    <property type="entry name" value="HTH_CRP"/>
</dbReference>
<keyword evidence="2" id="KW-0238">DNA-binding</keyword>
<dbReference type="PROSITE" id="PS50042">
    <property type="entry name" value="CNMP_BINDING_3"/>
    <property type="match status" value="1"/>
</dbReference>
<dbReference type="Gene3D" id="1.10.10.10">
    <property type="entry name" value="Winged helix-like DNA-binding domain superfamily/Winged helix DNA-binding domain"/>
    <property type="match status" value="1"/>
</dbReference>
<dbReference type="SMART" id="SM00100">
    <property type="entry name" value="cNMP"/>
    <property type="match status" value="1"/>
</dbReference>
<sequence length="235" mass="26849">MSIRDIFPIDKWNFRSESVLTDLPPEVYELLMAHREERKYRKNEILFREGAFPSGIFYIVSGKVKKYKADKDGREQIVYLAHSGQLLGYHAVLSEERYPDTAAAIEDSTIAFISKEDFLRALDHSPLFTTRLLTALSHEFAVLVNNLTMFAQKTVRERLALQLIIVGEKFRIAGEEGMPVIIDLSREDLANLVGTARENVIRVLKEFKKEGLLETRGRKIIISDINRLVDIAGQP</sequence>
<evidence type="ECO:0000256" key="1">
    <source>
        <dbReference type="ARBA" id="ARBA00023015"/>
    </source>
</evidence>
<dbReference type="GO" id="GO:0005829">
    <property type="term" value="C:cytosol"/>
    <property type="evidence" value="ECO:0007669"/>
    <property type="project" value="TreeGrafter"/>
</dbReference>
<keyword evidence="7" id="KW-1185">Reference proteome</keyword>
<evidence type="ECO:0000256" key="3">
    <source>
        <dbReference type="ARBA" id="ARBA00023163"/>
    </source>
</evidence>
<dbReference type="SUPFAM" id="SSF51206">
    <property type="entry name" value="cAMP-binding domain-like"/>
    <property type="match status" value="1"/>
</dbReference>